<keyword evidence="1" id="KW-0489">Methyltransferase</keyword>
<sequence>MASSSSSEPPPPPAGGAHKRGLPKREIFDASKTGSIPRTLLKDPPKREVAVQVGFASHDIGFGLYAARDFKKDEYIFHEAPVIQAKYNEFRPLNNPQGQLDALLHPDSRDVIDLIIAAYPKLSVLWHRMPHPWQDAQPILGDTLGSRIVDRQGMLGEPLFREEEYSIYTEPLLSELQHRGVKRELKEAQEIASNFFRYYAFRPPALHNGAADVDASIYLLASLMNHRCMPERDPASGVAPTHDADNKPIGPNCTFRIGPQGLTKFVQPSAIVVQARRDISKGEELTWDYGKDNLNFRCMCADCVKPTKSQCLPQ</sequence>
<evidence type="ECO:0000256" key="5">
    <source>
        <dbReference type="ARBA" id="ARBA00044528"/>
    </source>
</evidence>
<dbReference type="AlphaFoldDB" id="A0AAN7BW99"/>
<reference evidence="9" key="1">
    <citation type="journal article" date="2023" name="Mol. Phylogenet. Evol.">
        <title>Genome-scale phylogeny and comparative genomics of the fungal order Sordariales.</title>
        <authorList>
            <person name="Hensen N."/>
            <person name="Bonometti L."/>
            <person name="Westerberg I."/>
            <person name="Brannstrom I.O."/>
            <person name="Guillou S."/>
            <person name="Cros-Aarteil S."/>
            <person name="Calhoun S."/>
            <person name="Haridas S."/>
            <person name="Kuo A."/>
            <person name="Mondo S."/>
            <person name="Pangilinan J."/>
            <person name="Riley R."/>
            <person name="LaButti K."/>
            <person name="Andreopoulos B."/>
            <person name="Lipzen A."/>
            <person name="Chen C."/>
            <person name="Yan M."/>
            <person name="Daum C."/>
            <person name="Ng V."/>
            <person name="Clum A."/>
            <person name="Steindorff A."/>
            <person name="Ohm R.A."/>
            <person name="Martin F."/>
            <person name="Silar P."/>
            <person name="Natvig D.O."/>
            <person name="Lalanne C."/>
            <person name="Gautier V."/>
            <person name="Ament-Velasquez S.L."/>
            <person name="Kruys A."/>
            <person name="Hutchinson M.I."/>
            <person name="Powell A.J."/>
            <person name="Barry K."/>
            <person name="Miller A.N."/>
            <person name="Grigoriev I.V."/>
            <person name="Debuchy R."/>
            <person name="Gladieux P."/>
            <person name="Hiltunen Thoren M."/>
            <person name="Johannesson H."/>
        </authorList>
    </citation>
    <scope>NUCLEOTIDE SEQUENCE</scope>
    <source>
        <strain evidence="9">CBS 990.96</strain>
    </source>
</reference>
<protein>
    <recommendedName>
        <fullName evidence="5">Histone-lysine N-methyltransferase SET5</fullName>
    </recommendedName>
    <alternativeName>
        <fullName evidence="4">SET domain-containing protein 5</fullName>
    </alternativeName>
</protein>
<evidence type="ECO:0000256" key="6">
    <source>
        <dbReference type="ARBA" id="ARBA00048619"/>
    </source>
</evidence>
<keyword evidence="3" id="KW-0949">S-adenosyl-L-methionine</keyword>
<evidence type="ECO:0000256" key="2">
    <source>
        <dbReference type="ARBA" id="ARBA00022679"/>
    </source>
</evidence>
<evidence type="ECO:0000256" key="3">
    <source>
        <dbReference type="ARBA" id="ARBA00022691"/>
    </source>
</evidence>
<evidence type="ECO:0000256" key="1">
    <source>
        <dbReference type="ARBA" id="ARBA00022603"/>
    </source>
</evidence>
<evidence type="ECO:0000256" key="4">
    <source>
        <dbReference type="ARBA" id="ARBA00042380"/>
    </source>
</evidence>
<accession>A0AAN7BW99</accession>
<dbReference type="Gene3D" id="2.170.270.10">
    <property type="entry name" value="SET domain"/>
    <property type="match status" value="1"/>
</dbReference>
<dbReference type="SUPFAM" id="SSF82199">
    <property type="entry name" value="SET domain"/>
    <property type="match status" value="1"/>
</dbReference>
<reference evidence="9" key="2">
    <citation type="submission" date="2023-05" db="EMBL/GenBank/DDBJ databases">
        <authorList>
            <consortium name="Lawrence Berkeley National Laboratory"/>
            <person name="Steindorff A."/>
            <person name="Hensen N."/>
            <person name="Bonometti L."/>
            <person name="Westerberg I."/>
            <person name="Brannstrom I.O."/>
            <person name="Guillou S."/>
            <person name="Cros-Aarteil S."/>
            <person name="Calhoun S."/>
            <person name="Haridas S."/>
            <person name="Kuo A."/>
            <person name="Mondo S."/>
            <person name="Pangilinan J."/>
            <person name="Riley R."/>
            <person name="Labutti K."/>
            <person name="Andreopoulos B."/>
            <person name="Lipzen A."/>
            <person name="Chen C."/>
            <person name="Yanf M."/>
            <person name="Daum C."/>
            <person name="Ng V."/>
            <person name="Clum A."/>
            <person name="Ohm R."/>
            <person name="Martin F."/>
            <person name="Silar P."/>
            <person name="Natvig D."/>
            <person name="Lalanne C."/>
            <person name="Gautier V."/>
            <person name="Ament-Velasquez S.L."/>
            <person name="Kruys A."/>
            <person name="Hutchinson M.I."/>
            <person name="Powell A.J."/>
            <person name="Barry K."/>
            <person name="Miller A.N."/>
            <person name="Grigoriev I.V."/>
            <person name="Debuchy R."/>
            <person name="Gladieux P."/>
            <person name="Thoren M.H."/>
            <person name="Johannesson H."/>
        </authorList>
    </citation>
    <scope>NUCLEOTIDE SEQUENCE</scope>
    <source>
        <strain evidence="9">CBS 990.96</strain>
    </source>
</reference>
<keyword evidence="10" id="KW-1185">Reference proteome</keyword>
<name>A0AAN7BW99_9PEZI</name>
<dbReference type="Proteomes" id="UP001301958">
    <property type="component" value="Unassembled WGS sequence"/>
</dbReference>
<comment type="catalytic activity">
    <reaction evidence="6">
        <text>L-lysyl-[histone] + S-adenosyl-L-methionine = N(6)-methyl-L-lysyl-[histone] + S-adenosyl-L-homocysteine + H(+)</text>
        <dbReference type="Rhea" id="RHEA:10024"/>
        <dbReference type="Rhea" id="RHEA-COMP:9845"/>
        <dbReference type="Rhea" id="RHEA-COMP:9846"/>
        <dbReference type="ChEBI" id="CHEBI:15378"/>
        <dbReference type="ChEBI" id="CHEBI:29969"/>
        <dbReference type="ChEBI" id="CHEBI:57856"/>
        <dbReference type="ChEBI" id="CHEBI:59789"/>
        <dbReference type="ChEBI" id="CHEBI:61929"/>
    </reaction>
    <physiologicalReaction direction="left-to-right" evidence="6">
        <dbReference type="Rhea" id="RHEA:10025"/>
    </physiologicalReaction>
</comment>
<feature type="domain" description="SET" evidence="8">
    <location>
        <begin position="45"/>
        <end position="290"/>
    </location>
</feature>
<dbReference type="Pfam" id="PF00856">
    <property type="entry name" value="SET"/>
    <property type="match status" value="1"/>
</dbReference>
<dbReference type="EMBL" id="MU865297">
    <property type="protein sequence ID" value="KAK4230745.1"/>
    <property type="molecule type" value="Genomic_DNA"/>
</dbReference>
<dbReference type="GO" id="GO:0042799">
    <property type="term" value="F:histone H4K20 methyltransferase activity"/>
    <property type="evidence" value="ECO:0007669"/>
    <property type="project" value="TreeGrafter"/>
</dbReference>
<dbReference type="InterPro" id="IPR046341">
    <property type="entry name" value="SET_dom_sf"/>
</dbReference>
<evidence type="ECO:0000313" key="9">
    <source>
        <dbReference type="EMBL" id="KAK4230745.1"/>
    </source>
</evidence>
<evidence type="ECO:0000256" key="7">
    <source>
        <dbReference type="SAM" id="MobiDB-lite"/>
    </source>
</evidence>
<organism evidence="9 10">
    <name type="scientific">Podospora fimiseda</name>
    <dbReference type="NCBI Taxonomy" id="252190"/>
    <lineage>
        <taxon>Eukaryota</taxon>
        <taxon>Fungi</taxon>
        <taxon>Dikarya</taxon>
        <taxon>Ascomycota</taxon>
        <taxon>Pezizomycotina</taxon>
        <taxon>Sordariomycetes</taxon>
        <taxon>Sordariomycetidae</taxon>
        <taxon>Sordariales</taxon>
        <taxon>Podosporaceae</taxon>
        <taxon>Podospora</taxon>
    </lineage>
</organism>
<dbReference type="PANTHER" id="PTHR46402">
    <property type="entry name" value="SET AND MYND DOMAIN-CONTAINING PROTEIN 5"/>
    <property type="match status" value="1"/>
</dbReference>
<dbReference type="GO" id="GO:0032259">
    <property type="term" value="P:methylation"/>
    <property type="evidence" value="ECO:0007669"/>
    <property type="project" value="UniProtKB-KW"/>
</dbReference>
<gene>
    <name evidence="9" type="ORF">QBC38DRAFT_22411</name>
</gene>
<dbReference type="PANTHER" id="PTHR46402:SF2">
    <property type="entry name" value="HISTONE-LYSINE N-TRIMETHYLTRANSFERASE SMYD5"/>
    <property type="match status" value="1"/>
</dbReference>
<keyword evidence="2" id="KW-0808">Transferase</keyword>
<dbReference type="GO" id="GO:0045814">
    <property type="term" value="P:negative regulation of gene expression, epigenetic"/>
    <property type="evidence" value="ECO:0007669"/>
    <property type="project" value="TreeGrafter"/>
</dbReference>
<feature type="region of interest" description="Disordered" evidence="7">
    <location>
        <begin position="1"/>
        <end position="41"/>
    </location>
</feature>
<dbReference type="PROSITE" id="PS50280">
    <property type="entry name" value="SET"/>
    <property type="match status" value="1"/>
</dbReference>
<proteinExistence type="predicted"/>
<evidence type="ECO:0000313" key="10">
    <source>
        <dbReference type="Proteomes" id="UP001301958"/>
    </source>
</evidence>
<comment type="caution">
    <text evidence="9">The sequence shown here is derived from an EMBL/GenBank/DDBJ whole genome shotgun (WGS) entry which is preliminary data.</text>
</comment>
<dbReference type="InterPro" id="IPR001214">
    <property type="entry name" value="SET_dom"/>
</dbReference>
<evidence type="ECO:0000259" key="8">
    <source>
        <dbReference type="PROSITE" id="PS50280"/>
    </source>
</evidence>